<dbReference type="InterPro" id="IPR054215">
    <property type="entry name" value="DUF6923"/>
</dbReference>
<dbReference type="InterPro" id="IPR001434">
    <property type="entry name" value="OmcB-like_DUF11"/>
</dbReference>
<comment type="caution">
    <text evidence="3">The sequence shown here is derived from an EMBL/GenBank/DDBJ whole genome shotgun (WGS) entry which is preliminary data.</text>
</comment>
<organism evidence="3 4">
    <name type="scientific">Chryseobacterium turcicum</name>
    <dbReference type="NCBI Taxonomy" id="2898076"/>
    <lineage>
        <taxon>Bacteria</taxon>
        <taxon>Pseudomonadati</taxon>
        <taxon>Bacteroidota</taxon>
        <taxon>Flavobacteriia</taxon>
        <taxon>Flavobacteriales</taxon>
        <taxon>Weeksellaceae</taxon>
        <taxon>Chryseobacterium group</taxon>
        <taxon>Chryseobacterium</taxon>
    </lineage>
</organism>
<dbReference type="InterPro" id="IPR028974">
    <property type="entry name" value="TSP_type-3_rpt"/>
</dbReference>
<dbReference type="Pfam" id="PF01345">
    <property type="entry name" value="DUF11"/>
    <property type="match status" value="1"/>
</dbReference>
<dbReference type="InterPro" id="IPR013783">
    <property type="entry name" value="Ig-like_fold"/>
</dbReference>
<dbReference type="Pfam" id="PF21959">
    <property type="entry name" value="DUF6923"/>
    <property type="match status" value="1"/>
</dbReference>
<dbReference type="InterPro" id="IPR047589">
    <property type="entry name" value="DUF11_rpt"/>
</dbReference>
<dbReference type="EMBL" id="JAJNAY010000001">
    <property type="protein sequence ID" value="MCD1117786.1"/>
    <property type="molecule type" value="Genomic_DNA"/>
</dbReference>
<evidence type="ECO:0000313" key="3">
    <source>
        <dbReference type="EMBL" id="MCD1117786.1"/>
    </source>
</evidence>
<gene>
    <name evidence="3" type="ORF">LO744_13040</name>
</gene>
<evidence type="ECO:0000313" key="4">
    <source>
        <dbReference type="Proteomes" id="UP001108025"/>
    </source>
</evidence>
<sequence length="1850" mass="191383">MILKQFFNKLLYFIILLFSISIYSQALLDSDGDGVANIYDLDDDNDGILDIEECPGDLITNGTFTTDLSGWTAGPGWVYGGGMAANNTNNLTTGSMLSQSLSNLNHVPNGFVSLNIKLGARDNSDGGGSVATLQVILNGVVYATFTNGILRNTSNVTMVLSNGALSNFTTFGTTGVNGYTQSIPFSIHIPYTGPNSAVLSFNMISGDDDWGLDDLSIHAGICDDDNDGIPNYLDLDSDGDGCPDVIEGGANFTSGASYITGNRLNTNVNASGVPDLPASTTGYTQAAGQTIGQSQNVTKNDCLDTDGDTIPDWLDIDDDNDGILDINEAACATLSATEVFASLSTAIVSQTVSATTLTSTVNANAPFNASTNYTFNFGTGNAKTLNGINFTSGKTLSQVSGVSSEVFFRRNTTATPANEIIWLESAGTTLPSAQSVLLSMPSSMANLFTKGYYNTGSDNTFNNLSSEINYSNIERIDVVFKNGFKVLNADNDYIVLSERGANDNILLAAITSLNSAGVPNGFGAVQTVSSSTMFNSGATNETIFRKEPSDANFRPHQTLNQNIGLGIIKLSALGVVSGQEIFGYAILPADYNSSNIVDWTTYPTATSSTTGGGADIGIVYGLFSSCKYNVDTDGDGIPDSLDLDSDGDGCSDALEGGATIIAAQLATAGGTVTGGNTSVNQNLCATAACVSTTGTNIGLPQFTTLPIGYSNTTGQSIGYSKDAAVNACEDYDNDGIPDSIDLDDDNDGILDTVECGSYDRITSGVFPITGGNTNTLTDWIVGGTYAPSGAWVSPTGRINLNAKGLEFRRDFNTVTTVDQNLTNVLGKSTIYFNDLYWNKTPLTDATATSVFTVSYAGTIYATITTSGTTPTITTSNGATSNLSTLQTITTGVAPNGTASTPVTLGITFPSSVPTSGVLLFTFTAGTSVNQVNDLGFRSVSLLACKDTDADGIPDYLDLDSDGDGCPDAIEGGGGFTNANLQTATGNLASQIPNKNLGNTVGNAATTMGVPTIAGTGQSVGISQNNNVNKCTDSDGDGILDICDLDSDNDGILDVNEKSCALSGQTIRVGYIPNSRDTDTDSGYTFNGTYMSGSGALKLSNLANFGPTGTVNANIVLVNMGTAPITKAIITSLNLNVVFLGGIDNGVTSFLSTAEFDAIKDWSDDSPNNFVVATQFQTAPWGSTITSSTANPNLPTAYGSQTSIFNGPFGNITSFNQGGGFQGYFNTINSLCTVSPLAVNGNTQPVMYIDGIYNDLMIADVDILTTIGGVTAGNAVTSNNDRLFMNIWAFVAQQSACSIKDTDADGIPDYLDLDSDGDGCPDAIEGGGGFTNANLQTATGNLASQIPNKNLGNTVGNTATTMGVPTIAGTGQSIGNSNNSSIQNAQCANAFGCTPTMYLSQSNTLYTVNNSTNPFTYPAVGSAAVTYNAIGVNPLNGLLYGMEVASNNLLVVNTNGSSINLGPVTGLPNGVTYNAGEIDNLGNYYVKASANNNQLYKINLTTKTATVITLSKSINVADLGFNTTNSLLYTVNSPDGQLVSINPTTGNVVEIGSAPGAISFGALFGSSTGEMYGSDNAGGFYQFNLVTGQKILISSSPASNANDGAHCVTSPITFNADLAITKTDGSLTYTPGNTVQYTIVVTNNGPFGVLNASVTDPLPAGILSANVSYTAVASAGSTTNVVGTQTGAINDVVGLPNGGTVTYTVNINVPSSFTGNLVNTATVTAPVNITDPNLANNTATDTNTLGVCYENPGLVAGQTYPVKHGITTLLRAGSNNGNWPMSKNSAYTALESKNKGFVITRNSSPETTIAIPVVGMMVFDTDENSGKGCLKIYTGSAVGEGWKCFITPACP</sequence>
<feature type="domain" description="DUF6923" evidence="2">
    <location>
        <begin position="1399"/>
        <end position="1608"/>
    </location>
</feature>
<feature type="domain" description="DUF11" evidence="1">
    <location>
        <begin position="1616"/>
        <end position="1741"/>
    </location>
</feature>
<dbReference type="RefSeq" id="WP_230669890.1">
    <property type="nucleotide sequence ID" value="NZ_JAJNAY010000001.1"/>
</dbReference>
<evidence type="ECO:0000259" key="2">
    <source>
        <dbReference type="Pfam" id="PF21959"/>
    </source>
</evidence>
<evidence type="ECO:0000259" key="1">
    <source>
        <dbReference type="Pfam" id="PF01345"/>
    </source>
</evidence>
<dbReference type="SUPFAM" id="SSF103647">
    <property type="entry name" value="TSP type-3 repeat"/>
    <property type="match status" value="2"/>
</dbReference>
<dbReference type="NCBIfam" id="TIGR01451">
    <property type="entry name" value="B_ant_repeat"/>
    <property type="match status" value="1"/>
</dbReference>
<keyword evidence="4" id="KW-1185">Reference proteome</keyword>
<proteinExistence type="predicted"/>
<name>A0A9Q3V5Q3_9FLAO</name>
<dbReference type="Gene3D" id="4.10.1080.10">
    <property type="entry name" value="TSP type-3 repeat"/>
    <property type="match status" value="1"/>
</dbReference>
<dbReference type="Proteomes" id="UP001108025">
    <property type="component" value="Unassembled WGS sequence"/>
</dbReference>
<dbReference type="GO" id="GO:0005509">
    <property type="term" value="F:calcium ion binding"/>
    <property type="evidence" value="ECO:0007669"/>
    <property type="project" value="InterPro"/>
</dbReference>
<protein>
    <submittedName>
        <fullName evidence="3">DUF11 domain-containing protein</fullName>
    </submittedName>
</protein>
<accession>A0A9Q3V5Q3</accession>
<dbReference type="Gene3D" id="2.60.40.10">
    <property type="entry name" value="Immunoglobulins"/>
    <property type="match status" value="1"/>
</dbReference>
<dbReference type="SUPFAM" id="SSF63825">
    <property type="entry name" value="YWTD domain"/>
    <property type="match status" value="1"/>
</dbReference>
<reference evidence="3" key="1">
    <citation type="submission" date="2021-11" db="EMBL/GenBank/DDBJ databases">
        <title>Description of novel Chryseobacterium species.</title>
        <authorList>
            <person name="Saticioglu I.B."/>
            <person name="Ay H."/>
            <person name="Altun S."/>
            <person name="Duman M."/>
        </authorList>
    </citation>
    <scope>NUCLEOTIDE SEQUENCE</scope>
    <source>
        <strain evidence="3">C-17</strain>
    </source>
</reference>